<feature type="compositionally biased region" description="Acidic residues" evidence="1">
    <location>
        <begin position="518"/>
        <end position="542"/>
    </location>
</feature>
<dbReference type="EMBL" id="CAMXCT010001212">
    <property type="protein sequence ID" value="CAI3987874.1"/>
    <property type="molecule type" value="Genomic_DNA"/>
</dbReference>
<feature type="compositionally biased region" description="Basic residues" evidence="1">
    <location>
        <begin position="604"/>
        <end position="618"/>
    </location>
</feature>
<reference evidence="2" key="1">
    <citation type="submission" date="2022-10" db="EMBL/GenBank/DDBJ databases">
        <authorList>
            <person name="Chen Y."/>
            <person name="Dougan E. K."/>
            <person name="Chan C."/>
            <person name="Rhodes N."/>
            <person name="Thang M."/>
        </authorList>
    </citation>
    <scope>NUCLEOTIDE SEQUENCE</scope>
</reference>
<comment type="caution">
    <text evidence="2">The sequence shown here is derived from an EMBL/GenBank/DDBJ whole genome shotgun (WGS) entry which is preliminary data.</text>
</comment>
<keyword evidence="4" id="KW-0418">Kinase</keyword>
<dbReference type="GO" id="GO:0016301">
    <property type="term" value="F:kinase activity"/>
    <property type="evidence" value="ECO:0007669"/>
    <property type="project" value="UniProtKB-KW"/>
</dbReference>
<dbReference type="Proteomes" id="UP001152797">
    <property type="component" value="Unassembled WGS sequence"/>
</dbReference>
<gene>
    <name evidence="2" type="ORF">C1SCF055_LOCUS15112</name>
</gene>
<evidence type="ECO:0000313" key="4">
    <source>
        <dbReference type="EMBL" id="CAL4775186.1"/>
    </source>
</evidence>
<evidence type="ECO:0000313" key="2">
    <source>
        <dbReference type="EMBL" id="CAI3987874.1"/>
    </source>
</evidence>
<name>A0A9P1FSG1_9DINO</name>
<protein>
    <submittedName>
        <fullName evidence="4">Protein kinase domain-containing protein</fullName>
    </submittedName>
</protein>
<feature type="region of interest" description="Disordered" evidence="1">
    <location>
        <begin position="1304"/>
        <end position="1367"/>
    </location>
</feature>
<proteinExistence type="predicted"/>
<organism evidence="2">
    <name type="scientific">Cladocopium goreaui</name>
    <dbReference type="NCBI Taxonomy" id="2562237"/>
    <lineage>
        <taxon>Eukaryota</taxon>
        <taxon>Sar</taxon>
        <taxon>Alveolata</taxon>
        <taxon>Dinophyceae</taxon>
        <taxon>Suessiales</taxon>
        <taxon>Symbiodiniaceae</taxon>
        <taxon>Cladocopium</taxon>
    </lineage>
</organism>
<feature type="region of interest" description="Disordered" evidence="1">
    <location>
        <begin position="518"/>
        <end position="618"/>
    </location>
</feature>
<feature type="compositionally biased region" description="Polar residues" evidence="1">
    <location>
        <begin position="573"/>
        <end position="591"/>
    </location>
</feature>
<evidence type="ECO:0000256" key="1">
    <source>
        <dbReference type="SAM" id="MobiDB-lite"/>
    </source>
</evidence>
<feature type="compositionally biased region" description="Gly residues" evidence="1">
    <location>
        <begin position="1329"/>
        <end position="1346"/>
    </location>
</feature>
<dbReference type="EMBL" id="CAMXCT020001212">
    <property type="protein sequence ID" value="CAL1141249.1"/>
    <property type="molecule type" value="Genomic_DNA"/>
</dbReference>
<accession>A0A9P1FSG1</accession>
<evidence type="ECO:0000313" key="3">
    <source>
        <dbReference type="EMBL" id="CAL1141249.1"/>
    </source>
</evidence>
<feature type="compositionally biased region" description="Basic and acidic residues" evidence="1">
    <location>
        <begin position="1309"/>
        <end position="1318"/>
    </location>
</feature>
<sequence length="1399" mass="157530">MQMAKACAVAGRPAILERITQWENVVNTLRGAIAVATWDDPQVLLREMEGCRLPLANIVESMLGQGNSEGAYDTMTEVFRNTPDGYLAMCPYPPGGEVDLLIVSDSSLALVPDPNAGKTSCFSGGDLLKPWGDVRGIYTKMLWGKGLNNIVQYIPEAIDDIEANNRTHGRPVLPVLVIIGWAGNDVYGEGGYRGVHWIHRAAYNKSAADREVTANWCERQKARVERSVNDLGRLKREEPRILDIVVVGNADADLFALPSAYNDTMKDHIRSLREDHAIQTLDTTIMLARTVRYDKIHLEDDPLNRKYVTNFLTAVADCHLSYLKLISVDDHLRALPRIDDLQEQKDYPNLQALRVAYQMWIDSNVSSPQDLPPRPDMEKVMLEADVEIFNWVLQAEENATSTANREVESWIREIAEEDQAIEPVHQDNADSDDEIVKIKALTMEDRIAARHQGLSEEPDQEWQDVTYGADDQEEEFTGWDLIEDDKRPPGVVASDPLPEVEEELDIDDLETVASLEIVEEEEFHDVDEGQAEGIDDDDDDDMAVISKVSSMQGSKSDARGDPEPMDVDEQGNKMAQSTSSVKTWRTDTSAASAGATPPDPSSKLKPKTKPAKKAMPKRLKVVDEGHGPSAEQFDTSKFTSAQDLFWIEPDNMAGVPVRKVDYGRLGSISHAMSDYLRGHRMFHRRPSPEIRRTDLSMDFKALVRHLQGDFVHLREEEVLMVVRNSPMRRFRIQVNGMSSGKLRWTPIRIRAIQGHRAFLVEQGGMASMIKTMYTFDEDFDQMKVDDPSVHPAFSAMPEGSPIWDKFPRVIYHTCDQAAFNSILKHGLIPGGFPYKTGRAHNFFNSTPPWKAEMKKLQGTRAGRPIAIAFDMELMMQMGFKLFATDEAILSPDWISNLALINAYDMRSGEFFYINRAYVNHRKSYQAVLKEAKEHFDPNDKLLSRMDMHMDDALRNFEGIKARIEFGKLLPFSRRENLDVEKSTATREGEPASGSQLVQGYTVAKMAALTSTDACGFQRRGRNAQGGGNWNKGQGRYGFDLQFKDISYCQIQDTPQVQCRHPICGYLMIDGHLKCPQCFRQMEPVTDANIATEVARREEPEGGSSSSSAVRTRSTYGNLRDMARNYVRSFKKRGFKTLVDRLCRDPFFQFNAANQNLVPEALQFIERLAGCVSPTIERTKAQVLGEKLEMATKLIFVPSSEREPDQPLDLHTEVFVSHRGVFLDIGQFAVYVAKFIKPKQRPLPIVYGWGNRDFVPDASDSKGIAKELVAFSKSQWSDFASQQTHKEAGTTGDDREVSLPHATASVSLPEHQRPHHEQFEPNLGKPARGGPYGQSHGGKGQSKGGGYQQAKGQQKGKGKQGRSPPGGVAYGDFEGRSYWVQGYRYTWYWNQQRGWYWRWT</sequence>
<dbReference type="EMBL" id="CAMXCT030001212">
    <property type="protein sequence ID" value="CAL4775186.1"/>
    <property type="molecule type" value="Genomic_DNA"/>
</dbReference>
<dbReference type="SUPFAM" id="SSF56399">
    <property type="entry name" value="ADP-ribosylation"/>
    <property type="match status" value="1"/>
</dbReference>
<evidence type="ECO:0000313" key="5">
    <source>
        <dbReference type="Proteomes" id="UP001152797"/>
    </source>
</evidence>
<keyword evidence="5" id="KW-1185">Reference proteome</keyword>
<keyword evidence="4" id="KW-0808">Transferase</keyword>
<reference evidence="3" key="2">
    <citation type="submission" date="2024-04" db="EMBL/GenBank/DDBJ databases">
        <authorList>
            <person name="Chen Y."/>
            <person name="Shah S."/>
            <person name="Dougan E. K."/>
            <person name="Thang M."/>
            <person name="Chan C."/>
        </authorList>
    </citation>
    <scope>NUCLEOTIDE SEQUENCE [LARGE SCALE GENOMIC DNA]</scope>
</reference>